<evidence type="ECO:0000256" key="1">
    <source>
        <dbReference type="ARBA" id="ARBA00023015"/>
    </source>
</evidence>
<dbReference type="SUPFAM" id="SSF46785">
    <property type="entry name" value="Winged helix' DNA-binding domain"/>
    <property type="match status" value="1"/>
</dbReference>
<accession>A0A8J6U3Q2</accession>
<dbReference type="Proteomes" id="UP000643405">
    <property type="component" value="Unassembled WGS sequence"/>
</dbReference>
<dbReference type="InterPro" id="IPR011711">
    <property type="entry name" value="GntR_C"/>
</dbReference>
<evidence type="ECO:0000313" key="5">
    <source>
        <dbReference type="EMBL" id="MBD0413125.1"/>
    </source>
</evidence>
<dbReference type="InterPro" id="IPR036390">
    <property type="entry name" value="WH_DNA-bd_sf"/>
</dbReference>
<dbReference type="CDD" id="cd07377">
    <property type="entry name" value="WHTH_GntR"/>
    <property type="match status" value="1"/>
</dbReference>
<dbReference type="InterPro" id="IPR008920">
    <property type="entry name" value="TF_FadR/GntR_C"/>
</dbReference>
<dbReference type="PANTHER" id="PTHR43537:SF24">
    <property type="entry name" value="GLUCONATE OPERON TRANSCRIPTIONAL REPRESSOR"/>
    <property type="match status" value="1"/>
</dbReference>
<feature type="domain" description="HTH gntR-type" evidence="4">
    <location>
        <begin position="22"/>
        <end position="89"/>
    </location>
</feature>
<dbReference type="RefSeq" id="WP_188162580.1">
    <property type="nucleotide sequence ID" value="NZ_JACVVX010000001.1"/>
</dbReference>
<dbReference type="SUPFAM" id="SSF48008">
    <property type="entry name" value="GntR ligand-binding domain-like"/>
    <property type="match status" value="1"/>
</dbReference>
<keyword evidence="1" id="KW-0805">Transcription regulation</keyword>
<dbReference type="InterPro" id="IPR036388">
    <property type="entry name" value="WH-like_DNA-bd_sf"/>
</dbReference>
<evidence type="ECO:0000256" key="2">
    <source>
        <dbReference type="ARBA" id="ARBA00023125"/>
    </source>
</evidence>
<dbReference type="InterPro" id="IPR000524">
    <property type="entry name" value="Tscrpt_reg_HTH_GntR"/>
</dbReference>
<dbReference type="GO" id="GO:0003677">
    <property type="term" value="F:DNA binding"/>
    <property type="evidence" value="ECO:0007669"/>
    <property type="project" value="UniProtKB-KW"/>
</dbReference>
<gene>
    <name evidence="5" type="ORF">ICI42_00455</name>
</gene>
<dbReference type="Pfam" id="PF07729">
    <property type="entry name" value="FCD"/>
    <property type="match status" value="1"/>
</dbReference>
<sequence>MADLREFKAAPPVGIDPIGASTESAALLYNVIREDIVSGRLEANERLVVGDLAKRHETSTTPVREVLQLLRGEGFVVFTRNRGARVRPIDQDFVRDIYEIGVLIEPVLTHWFVGMATEADIAELELVQRQIEDNNFADQIKHSDLDTQFHTLMYQRHYNRHAAELWWKHREVLRSVGRRFNFTLARRAQVIREHRELIAHIKAGEADEAAKLVARHVEGSGRHILEQMRSASAARAG</sequence>
<dbReference type="PROSITE" id="PS50949">
    <property type="entry name" value="HTH_GNTR"/>
    <property type="match status" value="1"/>
</dbReference>
<keyword evidence="2" id="KW-0238">DNA-binding</keyword>
<dbReference type="AlphaFoldDB" id="A0A8J6U3Q2"/>
<comment type="caution">
    <text evidence="5">The sequence shown here is derived from an EMBL/GenBank/DDBJ whole genome shotgun (WGS) entry which is preliminary data.</text>
</comment>
<evidence type="ECO:0000259" key="4">
    <source>
        <dbReference type="PROSITE" id="PS50949"/>
    </source>
</evidence>
<evidence type="ECO:0000256" key="3">
    <source>
        <dbReference type="ARBA" id="ARBA00023163"/>
    </source>
</evidence>
<dbReference type="Gene3D" id="1.20.120.530">
    <property type="entry name" value="GntR ligand-binding domain-like"/>
    <property type="match status" value="1"/>
</dbReference>
<dbReference type="PANTHER" id="PTHR43537">
    <property type="entry name" value="TRANSCRIPTIONAL REGULATOR, GNTR FAMILY"/>
    <property type="match status" value="1"/>
</dbReference>
<keyword evidence="3" id="KW-0804">Transcription</keyword>
<dbReference type="EMBL" id="JACVVX010000001">
    <property type="protein sequence ID" value="MBD0413125.1"/>
    <property type="molecule type" value="Genomic_DNA"/>
</dbReference>
<dbReference type="Pfam" id="PF00392">
    <property type="entry name" value="GntR"/>
    <property type="match status" value="1"/>
</dbReference>
<name>A0A8J6U3Q2_9HYPH</name>
<organism evidence="5 6">
    <name type="scientific">Oryzicola mucosus</name>
    <dbReference type="NCBI Taxonomy" id="2767425"/>
    <lineage>
        <taxon>Bacteria</taxon>
        <taxon>Pseudomonadati</taxon>
        <taxon>Pseudomonadota</taxon>
        <taxon>Alphaproteobacteria</taxon>
        <taxon>Hyphomicrobiales</taxon>
        <taxon>Phyllobacteriaceae</taxon>
        <taxon>Oryzicola</taxon>
    </lineage>
</organism>
<protein>
    <submittedName>
        <fullName evidence="5">GntR family transcriptional regulator</fullName>
    </submittedName>
</protein>
<dbReference type="Gene3D" id="1.10.10.10">
    <property type="entry name" value="Winged helix-like DNA-binding domain superfamily/Winged helix DNA-binding domain"/>
    <property type="match status" value="1"/>
</dbReference>
<dbReference type="SMART" id="SM00895">
    <property type="entry name" value="FCD"/>
    <property type="match status" value="1"/>
</dbReference>
<reference evidence="5" key="1">
    <citation type="submission" date="2020-09" db="EMBL/GenBank/DDBJ databases">
        <title>Genome seq and assembly of Tianweitania sp.</title>
        <authorList>
            <person name="Chhetri G."/>
        </authorList>
    </citation>
    <scope>NUCLEOTIDE SEQUENCE</scope>
    <source>
        <strain evidence="5">Rool2</strain>
    </source>
</reference>
<evidence type="ECO:0000313" key="6">
    <source>
        <dbReference type="Proteomes" id="UP000643405"/>
    </source>
</evidence>
<dbReference type="GO" id="GO:0003700">
    <property type="term" value="F:DNA-binding transcription factor activity"/>
    <property type="evidence" value="ECO:0007669"/>
    <property type="project" value="InterPro"/>
</dbReference>
<keyword evidence="6" id="KW-1185">Reference proteome</keyword>
<proteinExistence type="predicted"/>
<dbReference type="SMART" id="SM00345">
    <property type="entry name" value="HTH_GNTR"/>
    <property type="match status" value="1"/>
</dbReference>